<sequence>MEGDSPVVPTDFLQDLEFWLAQTGAASPTADTSPLEPPKKKGKTNKSTSQRQKEELAYLREKSEQLEAELETLKQRNREELERQQREEGQMHGRECGAMSTAMVTTSLDEFGAPAPSLWERIAKRQREEKAKAEVENVKLREMVQSQMRLVKSFERLLRKRRIWDQLQETSSQERGEGQNEEEMLASMLHDVDARYPQVDEVLEEHGLGESDPAVDVKENANMKFSLEDGVYLEYKEKKYMPFDYKVLDEVLWRSYGEGKLKLEDSQVSILKNMDNLLYARTIIPLSRKGSTSSVKEPGSYSAFSVMKRFREESRVVYVWYANTSVKRLGDEGFSPVLLVQKGYSVMASATLPDGSSGCVLRSYTSSVPTFPNKPSESEMEQEAQHREVGLLTEMVFAAYQQCRQSINQTLENLVLDEMMAKNAASTPATSSADTPRSACMRR</sequence>
<comment type="caution">
    <text evidence="2">The sequence shown here is derived from an EMBL/GenBank/DDBJ whole genome shotgun (WGS) entry which is preliminary data.</text>
</comment>
<evidence type="ECO:0000313" key="3">
    <source>
        <dbReference type="Proteomes" id="UP000688947"/>
    </source>
</evidence>
<feature type="region of interest" description="Disordered" evidence="1">
    <location>
        <begin position="423"/>
        <end position="443"/>
    </location>
</feature>
<feature type="compositionally biased region" description="Basic and acidic residues" evidence="1">
    <location>
        <begin position="51"/>
        <end position="93"/>
    </location>
</feature>
<dbReference type="PANTHER" id="PTHR35796:SF3">
    <property type="entry name" value="BHLH DOMAIN-CONTAINING PROTEIN"/>
    <property type="match status" value="1"/>
</dbReference>
<dbReference type="Proteomes" id="UP000688947">
    <property type="component" value="Unassembled WGS sequence"/>
</dbReference>
<evidence type="ECO:0000313" key="2">
    <source>
        <dbReference type="EMBL" id="KAG6957766.1"/>
    </source>
</evidence>
<organism evidence="2 3">
    <name type="scientific">Phytophthora cactorum</name>
    <dbReference type="NCBI Taxonomy" id="29920"/>
    <lineage>
        <taxon>Eukaryota</taxon>
        <taxon>Sar</taxon>
        <taxon>Stramenopiles</taxon>
        <taxon>Oomycota</taxon>
        <taxon>Peronosporomycetes</taxon>
        <taxon>Peronosporales</taxon>
        <taxon>Peronosporaceae</taxon>
        <taxon>Phytophthora</taxon>
    </lineage>
</organism>
<name>A0A8T1UAT0_9STRA</name>
<feature type="region of interest" description="Disordered" evidence="1">
    <location>
        <begin position="23"/>
        <end position="93"/>
    </location>
</feature>
<gene>
    <name evidence="2" type="ORF">JG687_00009776</name>
</gene>
<evidence type="ECO:0000256" key="1">
    <source>
        <dbReference type="SAM" id="MobiDB-lite"/>
    </source>
</evidence>
<dbReference type="EMBL" id="JAENGZ010000524">
    <property type="protein sequence ID" value="KAG6957766.1"/>
    <property type="molecule type" value="Genomic_DNA"/>
</dbReference>
<reference evidence="2" key="1">
    <citation type="submission" date="2021-01" db="EMBL/GenBank/DDBJ databases">
        <title>Phytophthora aleatoria, a newly-described species from Pinus radiata is distinct from Phytophthora cactorum isolates based on comparative genomics.</title>
        <authorList>
            <person name="Mcdougal R."/>
            <person name="Panda P."/>
            <person name="Williams N."/>
            <person name="Studholme D.J."/>
        </authorList>
    </citation>
    <scope>NUCLEOTIDE SEQUENCE</scope>
    <source>
        <strain evidence="2">NZFS 3830</strain>
    </source>
</reference>
<accession>A0A8T1UAT0</accession>
<dbReference type="VEuPathDB" id="FungiDB:PC110_g8592"/>
<protein>
    <submittedName>
        <fullName evidence="2">Uncharacterized protein</fullName>
    </submittedName>
</protein>
<proteinExistence type="predicted"/>
<dbReference type="PANTHER" id="PTHR35796">
    <property type="entry name" value="HYPOTHETICAL CYTOSOLIC PROTEIN"/>
    <property type="match status" value="1"/>
</dbReference>
<dbReference type="OrthoDB" id="167438at2759"/>
<feature type="compositionally biased region" description="Low complexity" evidence="1">
    <location>
        <begin position="424"/>
        <end position="443"/>
    </location>
</feature>
<dbReference type="AlphaFoldDB" id="A0A8T1UAT0"/>